<dbReference type="Proteomes" id="UP000481858">
    <property type="component" value="Unassembled WGS sequence"/>
</dbReference>
<dbReference type="OrthoDB" id="4772150at2759"/>
<gene>
    <name evidence="1" type="ORF">GQX73_g4786</name>
</gene>
<dbReference type="AlphaFoldDB" id="A0A7C8IP92"/>
<name>A0A7C8IP92_9PEZI</name>
<dbReference type="EMBL" id="WUBL01000046">
    <property type="protein sequence ID" value="KAF2968766.1"/>
    <property type="molecule type" value="Genomic_DNA"/>
</dbReference>
<accession>A0A7C8IP92</accession>
<dbReference type="InParanoid" id="A0A7C8IP92"/>
<protein>
    <submittedName>
        <fullName evidence="1">Uncharacterized protein</fullName>
    </submittedName>
</protein>
<proteinExistence type="predicted"/>
<organism evidence="1 2">
    <name type="scientific">Xylaria multiplex</name>
    <dbReference type="NCBI Taxonomy" id="323545"/>
    <lineage>
        <taxon>Eukaryota</taxon>
        <taxon>Fungi</taxon>
        <taxon>Dikarya</taxon>
        <taxon>Ascomycota</taxon>
        <taxon>Pezizomycotina</taxon>
        <taxon>Sordariomycetes</taxon>
        <taxon>Xylariomycetidae</taxon>
        <taxon>Xylariales</taxon>
        <taxon>Xylariaceae</taxon>
        <taxon>Xylaria</taxon>
    </lineage>
</organism>
<evidence type="ECO:0000313" key="1">
    <source>
        <dbReference type="EMBL" id="KAF2968766.1"/>
    </source>
</evidence>
<evidence type="ECO:0000313" key="2">
    <source>
        <dbReference type="Proteomes" id="UP000481858"/>
    </source>
</evidence>
<sequence>MRLRDIFFAAVIPSAAALHQQRVVAHSADAVDMIAPDLNTTNFTETITKAPPPLKTVVPDKPAVEASIMGLIVFSAAGLVLL</sequence>
<keyword evidence="2" id="KW-1185">Reference proteome</keyword>
<comment type="caution">
    <text evidence="1">The sequence shown here is derived from an EMBL/GenBank/DDBJ whole genome shotgun (WGS) entry which is preliminary data.</text>
</comment>
<reference evidence="1 2" key="1">
    <citation type="submission" date="2019-12" db="EMBL/GenBank/DDBJ databases">
        <title>Draft genome sequence of the ascomycete Xylaria multiplex DSM 110363.</title>
        <authorList>
            <person name="Buettner E."/>
            <person name="Kellner H."/>
        </authorList>
    </citation>
    <scope>NUCLEOTIDE SEQUENCE [LARGE SCALE GENOMIC DNA]</scope>
    <source>
        <strain evidence="1 2">DSM 110363</strain>
    </source>
</reference>